<feature type="compositionally biased region" description="Basic residues" evidence="1">
    <location>
        <begin position="37"/>
        <end position="59"/>
    </location>
</feature>
<accession>Q2QTG6</accession>
<organism evidence="2">
    <name type="scientific">Oryza sativa subsp. japonica</name>
    <name type="common">Rice</name>
    <dbReference type="NCBI Taxonomy" id="39947"/>
    <lineage>
        <taxon>Eukaryota</taxon>
        <taxon>Viridiplantae</taxon>
        <taxon>Streptophyta</taxon>
        <taxon>Embryophyta</taxon>
        <taxon>Tracheophyta</taxon>
        <taxon>Spermatophyta</taxon>
        <taxon>Magnoliopsida</taxon>
        <taxon>Liliopsida</taxon>
        <taxon>Poales</taxon>
        <taxon>Poaceae</taxon>
        <taxon>BOP clade</taxon>
        <taxon>Oryzoideae</taxon>
        <taxon>Oryzeae</taxon>
        <taxon>Oryzinae</taxon>
        <taxon>Oryza</taxon>
        <taxon>Oryza sativa</taxon>
    </lineage>
</organism>
<gene>
    <name evidence="2" type="ordered locus">LOC_Os12g19710</name>
</gene>
<evidence type="ECO:0000256" key="1">
    <source>
        <dbReference type="SAM" id="MobiDB-lite"/>
    </source>
</evidence>
<sequence length="97" mass="10240">MDGRDRSGPRRLTADDPDDVSGDVTDSGGGSAEKTARTAHARRRTAALGRKRRAPRRRGQHGELTGDLNGGGRPTDGDGDEEEAAKLFGSTAAKLIR</sequence>
<proteinExistence type="predicted"/>
<reference evidence="2" key="3">
    <citation type="submission" date="2006-01" db="EMBL/GenBank/DDBJ databases">
        <authorList>
            <person name="Buell R."/>
        </authorList>
    </citation>
    <scope>NUCLEOTIDE SEQUENCE</scope>
</reference>
<reference evidence="2" key="1">
    <citation type="journal article" date="2005" name="BMC Biol.">
        <title>The sequence of rice chromosomes 11 and 12, rich in disease resistance genes and recent gene duplications.</title>
        <authorList>
            <consortium name="The rice chromosomes 11 and 12 sequencing consortia"/>
        </authorList>
    </citation>
    <scope>NUCLEOTIDE SEQUENCE [LARGE SCALE GENOMIC DNA]</scope>
</reference>
<name>Q2QTG6_ORYSJ</name>
<feature type="region of interest" description="Disordered" evidence="1">
    <location>
        <begin position="1"/>
        <end position="97"/>
    </location>
</feature>
<dbReference type="EMBL" id="DP000011">
    <property type="protein sequence ID" value="ABA97772.1"/>
    <property type="molecule type" value="Genomic_DNA"/>
</dbReference>
<protein>
    <submittedName>
        <fullName evidence="2">Retrotransposon protein, putative, Ty3-gypsy subclass</fullName>
    </submittedName>
</protein>
<evidence type="ECO:0000313" key="2">
    <source>
        <dbReference type="EMBL" id="ABA97772.1"/>
    </source>
</evidence>
<dbReference type="AlphaFoldDB" id="Q2QTG6"/>
<feature type="compositionally biased region" description="Basic and acidic residues" evidence="1">
    <location>
        <begin position="1"/>
        <end position="14"/>
    </location>
</feature>
<reference evidence="2" key="2">
    <citation type="submission" date="2005-04" db="EMBL/GenBank/DDBJ databases">
        <authorList>
            <person name="Buell C.R."/>
            <person name="Wing R.A."/>
            <person name="McCombie W.A."/>
            <person name="Ouyang S."/>
        </authorList>
    </citation>
    <scope>NUCLEOTIDE SEQUENCE</scope>
</reference>